<evidence type="ECO:0000256" key="3">
    <source>
        <dbReference type="ARBA" id="ARBA00022801"/>
    </source>
</evidence>
<dbReference type="InterPro" id="IPR018155">
    <property type="entry name" value="Hyaluronidase"/>
</dbReference>
<feature type="chain" id="PRO_5035944460" description="Hyaluronidase" evidence="7">
    <location>
        <begin position="29"/>
        <end position="512"/>
    </location>
</feature>
<dbReference type="Proteomes" id="UP000606274">
    <property type="component" value="Unassembled WGS sequence"/>
</dbReference>
<comment type="caution">
    <text evidence="8">The sequence shown here is derived from an EMBL/GenBank/DDBJ whole genome shotgun (WGS) entry which is preliminary data.</text>
</comment>
<gene>
    <name evidence="8" type="ORF">HF521_007205</name>
</gene>
<dbReference type="InterPro" id="IPR017853">
    <property type="entry name" value="GH"/>
</dbReference>
<keyword evidence="7" id="KW-0732">Signal</keyword>
<dbReference type="GO" id="GO:0031410">
    <property type="term" value="C:cytoplasmic vesicle"/>
    <property type="evidence" value="ECO:0007669"/>
    <property type="project" value="TreeGrafter"/>
</dbReference>
<feature type="signal peptide" evidence="7">
    <location>
        <begin position="1"/>
        <end position="28"/>
    </location>
</feature>
<dbReference type="EC" id="3.2.1.35" evidence="6"/>
<evidence type="ECO:0000256" key="6">
    <source>
        <dbReference type="RuleBase" id="RU610713"/>
    </source>
</evidence>
<evidence type="ECO:0000256" key="4">
    <source>
        <dbReference type="ARBA" id="ARBA00023157"/>
    </source>
</evidence>
<dbReference type="AlphaFoldDB" id="A0A8T0ATL8"/>
<keyword evidence="4" id="KW-1015">Disulfide bond</keyword>
<keyword evidence="3 6" id="KW-0378">Hydrolase</keyword>
<protein>
    <recommendedName>
        <fullName evidence="6">Hyaluronidase</fullName>
        <ecNumber evidence="6">3.2.1.35</ecNumber>
    </recommendedName>
</protein>
<reference evidence="8" key="1">
    <citation type="submission" date="2020-08" db="EMBL/GenBank/DDBJ databases">
        <title>Chromosome-level assembly of Southern catfish (Silurus meridionalis) provides insights into visual adaptation to the nocturnal and benthic lifestyles.</title>
        <authorList>
            <person name="Zhang Y."/>
            <person name="Wang D."/>
            <person name="Peng Z."/>
        </authorList>
    </citation>
    <scope>NUCLEOTIDE SEQUENCE</scope>
    <source>
        <strain evidence="8">SWU-2019-XX</strain>
        <tissue evidence="8">Muscle</tissue>
    </source>
</reference>
<keyword evidence="5 6" id="KW-0326">Glycosidase</keyword>
<dbReference type="InterPro" id="IPR013785">
    <property type="entry name" value="Aldolase_TIM"/>
</dbReference>
<accession>A0A8T0ATL8</accession>
<dbReference type="PRINTS" id="PR00846">
    <property type="entry name" value="GLHYDRLASE56"/>
</dbReference>
<evidence type="ECO:0000256" key="5">
    <source>
        <dbReference type="ARBA" id="ARBA00023295"/>
    </source>
</evidence>
<evidence type="ECO:0000256" key="7">
    <source>
        <dbReference type="SAM" id="SignalP"/>
    </source>
</evidence>
<evidence type="ECO:0000256" key="2">
    <source>
        <dbReference type="ARBA" id="ARBA00008871"/>
    </source>
</evidence>
<comment type="catalytic activity">
    <reaction evidence="1 6">
        <text>Random hydrolysis of (1-&gt;4)-linkages between N-acetyl-beta-D-glucosamine and D-glucuronate residues in hyaluronate.</text>
        <dbReference type="EC" id="3.2.1.35"/>
    </reaction>
</comment>
<sequence>MDHRKTPNPIFPLLLLLIVSWMCIGGPARSPLLPSQPFLILWAVPNRDCLGRPDPAAFGMEWEGRVAEFYEDSLGLYPYFSAEGEPVNGGLPQHTSLEHHLQKVEADLIATLPQAGAPGLGMLKWKKWEPQWTRNRGNQRKYLRTSRALLQGFFPDWSADEVEKWAQVDFEAAAQIILMETLKDLKRLRPQRLWGMASYPNCYNSDSTQILLENYTGRCSAVEMALNNELMWLWKQSDALYPILALEKFPEGTKGAWLYASNQIKEALRVAALAGTTFELPVYPLVKSTYISSSSFLSEANLVNTVGESAAMGAAGVVIWDRFLPTKTQKLCFDLTSYVQEVLGPYAVNVTMATRLCSISLCKGLGRCVRKKPEDPVYLHLPPAHFLLLHQGAEGVRATGQLPPNYLDAWRQNFHCHLFEALEGAAADQESVGIESGGQRPLPTLKPSNIAAHTVRTGQTVGIEKTLVHSEKTVALITPAEQETSKSGGPTQFATIILFCVLSFFRLINFDF</sequence>
<evidence type="ECO:0000256" key="1">
    <source>
        <dbReference type="ARBA" id="ARBA00000251"/>
    </source>
</evidence>
<name>A0A8T0ATL8_SILME</name>
<evidence type="ECO:0000313" key="9">
    <source>
        <dbReference type="Proteomes" id="UP000606274"/>
    </source>
</evidence>
<keyword evidence="9" id="KW-1185">Reference proteome</keyword>
<dbReference type="OrthoDB" id="8951657at2759"/>
<comment type="similarity">
    <text evidence="2 6">Belongs to the glycosyl hydrolase 56 family.</text>
</comment>
<dbReference type="PANTHER" id="PTHR11769:SF36">
    <property type="entry name" value="HYALURONIDASE"/>
    <property type="match status" value="1"/>
</dbReference>
<dbReference type="SUPFAM" id="SSF51445">
    <property type="entry name" value="(Trans)glycosidases"/>
    <property type="match status" value="1"/>
</dbReference>
<evidence type="ECO:0000313" key="8">
    <source>
        <dbReference type="EMBL" id="KAF7695482.1"/>
    </source>
</evidence>
<dbReference type="PANTHER" id="PTHR11769">
    <property type="entry name" value="HYALURONIDASE"/>
    <property type="match status" value="1"/>
</dbReference>
<dbReference type="Gene3D" id="3.20.20.70">
    <property type="entry name" value="Aldolase class I"/>
    <property type="match status" value="1"/>
</dbReference>
<organism evidence="8 9">
    <name type="scientific">Silurus meridionalis</name>
    <name type="common">Southern catfish</name>
    <name type="synonym">Silurus soldatovi meridionalis</name>
    <dbReference type="NCBI Taxonomy" id="175797"/>
    <lineage>
        <taxon>Eukaryota</taxon>
        <taxon>Metazoa</taxon>
        <taxon>Chordata</taxon>
        <taxon>Craniata</taxon>
        <taxon>Vertebrata</taxon>
        <taxon>Euteleostomi</taxon>
        <taxon>Actinopterygii</taxon>
        <taxon>Neopterygii</taxon>
        <taxon>Teleostei</taxon>
        <taxon>Ostariophysi</taxon>
        <taxon>Siluriformes</taxon>
        <taxon>Siluridae</taxon>
        <taxon>Silurus</taxon>
    </lineage>
</organism>
<dbReference type="GO" id="GO:0004415">
    <property type="term" value="F:hyalurononglucosaminidase activity"/>
    <property type="evidence" value="ECO:0007669"/>
    <property type="project" value="UniProtKB-UniRule"/>
</dbReference>
<dbReference type="GO" id="GO:0030214">
    <property type="term" value="P:hyaluronan catabolic process"/>
    <property type="evidence" value="ECO:0007669"/>
    <property type="project" value="TreeGrafter"/>
</dbReference>
<dbReference type="EMBL" id="JABFDY010000017">
    <property type="protein sequence ID" value="KAF7695482.1"/>
    <property type="molecule type" value="Genomic_DNA"/>
</dbReference>
<proteinExistence type="inferred from homology"/>
<dbReference type="FunFam" id="3.20.20.70:FF:000065">
    <property type="entry name" value="Hyaluronidase"/>
    <property type="match status" value="1"/>
</dbReference>
<dbReference type="Pfam" id="PF01630">
    <property type="entry name" value="Glyco_hydro_56"/>
    <property type="match status" value="1"/>
</dbReference>
<dbReference type="GO" id="GO:0005975">
    <property type="term" value="P:carbohydrate metabolic process"/>
    <property type="evidence" value="ECO:0007669"/>
    <property type="project" value="InterPro"/>
</dbReference>